<dbReference type="Gene3D" id="3.40.50.1000">
    <property type="entry name" value="HAD superfamily/HAD-like"/>
    <property type="match status" value="1"/>
</dbReference>
<dbReference type="InterPro" id="IPR006439">
    <property type="entry name" value="HAD-SF_hydro_IA"/>
</dbReference>
<dbReference type="PRINTS" id="PR00413">
    <property type="entry name" value="HADHALOGNASE"/>
</dbReference>
<dbReference type="InterPro" id="IPR006549">
    <property type="entry name" value="HAD-SF_hydro_IIIA"/>
</dbReference>
<gene>
    <name evidence="5" type="ORF">QO014_000796</name>
</gene>
<dbReference type="InterPro" id="IPR023214">
    <property type="entry name" value="HAD_sf"/>
</dbReference>
<evidence type="ECO:0000256" key="1">
    <source>
        <dbReference type="ARBA" id="ARBA00000830"/>
    </source>
</evidence>
<name>A0ABU0H299_9HYPH</name>
<dbReference type="PANTHER" id="PTHR43434">
    <property type="entry name" value="PHOSPHOGLYCOLATE PHOSPHATASE"/>
    <property type="match status" value="1"/>
</dbReference>
<dbReference type="InterPro" id="IPR036412">
    <property type="entry name" value="HAD-like_sf"/>
</dbReference>
<evidence type="ECO:0000313" key="5">
    <source>
        <dbReference type="EMBL" id="MDQ0436426.1"/>
    </source>
</evidence>
<dbReference type="RefSeq" id="WP_266347339.1">
    <property type="nucleotide sequence ID" value="NZ_JAPKNG010000001.1"/>
</dbReference>
<dbReference type="NCBIfam" id="TIGR01662">
    <property type="entry name" value="HAD-SF-IIIA"/>
    <property type="match status" value="1"/>
</dbReference>
<dbReference type="InterPro" id="IPR050155">
    <property type="entry name" value="HAD-like_hydrolase_sf"/>
</dbReference>
<dbReference type="Proteomes" id="UP001241603">
    <property type="component" value="Unassembled WGS sequence"/>
</dbReference>
<evidence type="ECO:0000313" key="6">
    <source>
        <dbReference type="Proteomes" id="UP001241603"/>
    </source>
</evidence>
<dbReference type="GO" id="GO:0008967">
    <property type="term" value="F:phosphoglycolate phosphatase activity"/>
    <property type="evidence" value="ECO:0007669"/>
    <property type="project" value="UniProtKB-EC"/>
</dbReference>
<comment type="catalytic activity">
    <reaction evidence="1">
        <text>2-phosphoglycolate + H2O = glycolate + phosphate</text>
        <dbReference type="Rhea" id="RHEA:14369"/>
        <dbReference type="ChEBI" id="CHEBI:15377"/>
        <dbReference type="ChEBI" id="CHEBI:29805"/>
        <dbReference type="ChEBI" id="CHEBI:43474"/>
        <dbReference type="ChEBI" id="CHEBI:58033"/>
        <dbReference type="EC" id="3.1.3.18"/>
    </reaction>
</comment>
<keyword evidence="5" id="KW-0378">Hydrolase</keyword>
<keyword evidence="6" id="KW-1185">Reference proteome</keyword>
<sequence>MPLRAILFDKDGTFLDFARTWDTATADVIRLLAAGDEIIAARLASIIHFDDATQRLLPTSPFVGGSLEDIGPDWAAALGQAPGPVFDARLIDLYYEAALDAAVPIGDPSLVFAALKEAGYRLGVITNDSERGARAHCAKLGLTHWFDDIIGYDSGHGRKPEAGQILAFLDRFGIRPEEAALVGDTMHDVDAARAAGVTAISVATGYLTEEQLTPWADYVLSDIMALPALLEKLREP</sequence>
<dbReference type="EC" id="3.1.3.18" evidence="4"/>
<dbReference type="PANTHER" id="PTHR43434:SF1">
    <property type="entry name" value="PHOSPHOGLYCOLATE PHOSPHATASE"/>
    <property type="match status" value="1"/>
</dbReference>
<dbReference type="Pfam" id="PF00702">
    <property type="entry name" value="Hydrolase"/>
    <property type="match status" value="1"/>
</dbReference>
<comment type="pathway">
    <text evidence="2">Organic acid metabolism; glycolate biosynthesis; glycolate from 2-phosphoglycolate: step 1/1.</text>
</comment>
<evidence type="ECO:0000256" key="2">
    <source>
        <dbReference type="ARBA" id="ARBA00004818"/>
    </source>
</evidence>
<protein>
    <recommendedName>
        <fullName evidence="4">phosphoglycolate phosphatase</fullName>
        <ecNumber evidence="4">3.1.3.18</ecNumber>
    </recommendedName>
</protein>
<dbReference type="NCBIfam" id="TIGR01549">
    <property type="entry name" value="HAD-SF-IA-v1"/>
    <property type="match status" value="1"/>
</dbReference>
<proteinExistence type="inferred from homology"/>
<dbReference type="SUPFAM" id="SSF56784">
    <property type="entry name" value="HAD-like"/>
    <property type="match status" value="1"/>
</dbReference>
<evidence type="ECO:0000256" key="4">
    <source>
        <dbReference type="ARBA" id="ARBA00013078"/>
    </source>
</evidence>
<comment type="caution">
    <text evidence="5">The sequence shown here is derived from an EMBL/GenBank/DDBJ whole genome shotgun (WGS) entry which is preliminary data.</text>
</comment>
<organism evidence="5 6">
    <name type="scientific">Kaistia dalseonensis</name>
    <dbReference type="NCBI Taxonomy" id="410840"/>
    <lineage>
        <taxon>Bacteria</taxon>
        <taxon>Pseudomonadati</taxon>
        <taxon>Pseudomonadota</taxon>
        <taxon>Alphaproteobacteria</taxon>
        <taxon>Hyphomicrobiales</taxon>
        <taxon>Kaistiaceae</taxon>
        <taxon>Kaistia</taxon>
    </lineage>
</organism>
<reference evidence="5 6" key="1">
    <citation type="submission" date="2023-07" db="EMBL/GenBank/DDBJ databases">
        <title>Genomic Encyclopedia of Type Strains, Phase IV (KMG-IV): sequencing the most valuable type-strain genomes for metagenomic binning, comparative biology and taxonomic classification.</title>
        <authorList>
            <person name="Goeker M."/>
        </authorList>
    </citation>
    <scope>NUCLEOTIDE SEQUENCE [LARGE SCALE GENOMIC DNA]</scope>
    <source>
        <strain evidence="5 6">B6-8</strain>
    </source>
</reference>
<dbReference type="EMBL" id="JAUSVO010000001">
    <property type="protein sequence ID" value="MDQ0436426.1"/>
    <property type="molecule type" value="Genomic_DNA"/>
</dbReference>
<comment type="similarity">
    <text evidence="3">Belongs to the HAD-like hydrolase superfamily. CbbY/CbbZ/Gph/YieH family.</text>
</comment>
<dbReference type="SFLD" id="SFLDS00003">
    <property type="entry name" value="Haloacid_Dehalogenase"/>
    <property type="match status" value="1"/>
</dbReference>
<evidence type="ECO:0000256" key="3">
    <source>
        <dbReference type="ARBA" id="ARBA00006171"/>
    </source>
</evidence>
<dbReference type="SFLD" id="SFLDG01129">
    <property type="entry name" value="C1.5:_HAD__Beta-PGM__Phosphata"/>
    <property type="match status" value="1"/>
</dbReference>
<accession>A0ABU0H299</accession>